<gene>
    <name evidence="2" type="ORF">L3X38_003048</name>
</gene>
<comment type="caution">
    <text evidence="2">The sequence shown here is derived from an EMBL/GenBank/DDBJ whole genome shotgun (WGS) entry which is preliminary data.</text>
</comment>
<evidence type="ECO:0000313" key="3">
    <source>
        <dbReference type="Proteomes" id="UP001054821"/>
    </source>
</evidence>
<sequence>MRAQSSATEIWSGRGLQDATSCNLVNETGTVAKEISSASPALPKKILLTKQNHSTMTGDSCGHGQATASAKPKVVSRPKSLVIRIDRKTSMTYESSSDEDDDRIAKAPTKRPKKDPDLPDLSSPGHSQEFIGFETEDQFDSPVDNTVIAKVNEVVVAALADDNQGKHISPFNVVEIAKDATQKINVGTSKTVASSKTPVEVEFALPIQDTTAITTHETSVLQPKKILALKKYIYIYIKRMLDCHYVAHVMHLWQEALPS</sequence>
<protein>
    <submittedName>
        <fullName evidence="2">Uncharacterized protein</fullName>
    </submittedName>
</protein>
<name>A0AAD4WZ85_PRUDU</name>
<keyword evidence="3" id="KW-1185">Reference proteome</keyword>
<dbReference type="EMBL" id="JAJFAZ020000001">
    <property type="protein sequence ID" value="KAI5350157.1"/>
    <property type="molecule type" value="Genomic_DNA"/>
</dbReference>
<evidence type="ECO:0000256" key="1">
    <source>
        <dbReference type="SAM" id="MobiDB-lite"/>
    </source>
</evidence>
<accession>A0AAD4WZ85</accession>
<proteinExistence type="predicted"/>
<feature type="region of interest" description="Disordered" evidence="1">
    <location>
        <begin position="54"/>
        <end position="127"/>
    </location>
</feature>
<reference evidence="2 3" key="1">
    <citation type="journal article" date="2022" name="G3 (Bethesda)">
        <title>Whole-genome sequence and methylome profiling of the almond [Prunus dulcis (Mill.) D.A. Webb] cultivar 'Nonpareil'.</title>
        <authorList>
            <person name="D'Amico-Willman K.M."/>
            <person name="Ouma W.Z."/>
            <person name="Meulia T."/>
            <person name="Sideli G.M."/>
            <person name="Gradziel T.M."/>
            <person name="Fresnedo-Ramirez J."/>
        </authorList>
    </citation>
    <scope>NUCLEOTIDE SEQUENCE [LARGE SCALE GENOMIC DNA]</scope>
    <source>
        <strain evidence="2">Clone GOH B32 T37-40</strain>
    </source>
</reference>
<dbReference type="Proteomes" id="UP001054821">
    <property type="component" value="Chromosome 1"/>
</dbReference>
<evidence type="ECO:0000313" key="2">
    <source>
        <dbReference type="EMBL" id="KAI5350157.1"/>
    </source>
</evidence>
<dbReference type="AlphaFoldDB" id="A0AAD4WZ85"/>
<organism evidence="2 3">
    <name type="scientific">Prunus dulcis</name>
    <name type="common">Almond</name>
    <name type="synonym">Amygdalus dulcis</name>
    <dbReference type="NCBI Taxonomy" id="3755"/>
    <lineage>
        <taxon>Eukaryota</taxon>
        <taxon>Viridiplantae</taxon>
        <taxon>Streptophyta</taxon>
        <taxon>Embryophyta</taxon>
        <taxon>Tracheophyta</taxon>
        <taxon>Spermatophyta</taxon>
        <taxon>Magnoliopsida</taxon>
        <taxon>eudicotyledons</taxon>
        <taxon>Gunneridae</taxon>
        <taxon>Pentapetalae</taxon>
        <taxon>rosids</taxon>
        <taxon>fabids</taxon>
        <taxon>Rosales</taxon>
        <taxon>Rosaceae</taxon>
        <taxon>Amygdaloideae</taxon>
        <taxon>Amygdaleae</taxon>
        <taxon>Prunus</taxon>
    </lineage>
</organism>